<feature type="domain" description="ABC transmembrane type-1" evidence="8">
    <location>
        <begin position="100"/>
        <end position="301"/>
    </location>
</feature>
<dbReference type="PROSITE" id="PS50928">
    <property type="entry name" value="ABC_TM1"/>
    <property type="match status" value="1"/>
</dbReference>
<feature type="transmembrane region" description="Helical" evidence="7">
    <location>
        <begin position="287"/>
        <end position="308"/>
    </location>
</feature>
<evidence type="ECO:0000256" key="1">
    <source>
        <dbReference type="ARBA" id="ARBA00004651"/>
    </source>
</evidence>
<reference evidence="9" key="1">
    <citation type="submission" date="2022-01" db="EMBL/GenBank/DDBJ databases">
        <title>PSI-footprinting approach for the identification of protein synthesis inhibitor producers.</title>
        <authorList>
            <person name="Handel F."/>
            <person name="Kulik A."/>
            <person name="Wex K.W."/>
            <person name="Berscheid A."/>
            <person name="Saur J.S."/>
            <person name="Winkler A."/>
            <person name="Wibberg D."/>
            <person name="Kalinowski J."/>
            <person name="Broetz-Oesterhelt H."/>
            <person name="Mast Y."/>
        </authorList>
    </citation>
    <scope>NUCLEOTIDE SEQUENCE</scope>
    <source>
        <strain evidence="9">KNN 49.3e</strain>
    </source>
</reference>
<evidence type="ECO:0000259" key="8">
    <source>
        <dbReference type="PROSITE" id="PS50928"/>
    </source>
</evidence>
<evidence type="ECO:0000256" key="2">
    <source>
        <dbReference type="ARBA" id="ARBA00022448"/>
    </source>
</evidence>
<keyword evidence="6 7" id="KW-0472">Membrane</keyword>
<keyword evidence="2 7" id="KW-0813">Transport</keyword>
<protein>
    <submittedName>
        <fullName evidence="9">ABC transporter permease</fullName>
    </submittedName>
</protein>
<sequence length="317" mass="33607">MGAQIGRFVARRLGALVVTLLAASLIIYGALHLSPGDPAALLAGGRNPSPETLAAIRAEYHLDDPFWARYWHWLSGVFQWDLGKSMSFGDQVSNLISARLTNTLFLVGYAALLIIFFGLATGIAGALAGKAVNTVITTTTSLLMAVPTFVAAIVLIWLFATKLNWLPVFGSGTGFGDRIEHLTLPALALTASYIAYVSRVIRSALSSELHGEHVETARSRGVRMPSIVRRHVLRNAAAPVLTVSGLTVAGLIAGTVVVEQAFGVSGIGSLLVLAAQKQDFVVVQDIALLMVAAFVVVNTVVDLVSAVLDRRLLRTGV</sequence>
<comment type="subcellular location">
    <subcellularLocation>
        <location evidence="1 7">Cell membrane</location>
        <topology evidence="1 7">Multi-pass membrane protein</topology>
    </subcellularLocation>
</comment>
<comment type="similarity">
    <text evidence="7">Belongs to the binding-protein-dependent transport system permease family.</text>
</comment>
<dbReference type="Gene3D" id="1.10.3720.10">
    <property type="entry name" value="MetI-like"/>
    <property type="match status" value="1"/>
</dbReference>
<organism evidence="9 10">
    <name type="scientific">Amycolatopsis thermalba</name>
    <dbReference type="NCBI Taxonomy" id="944492"/>
    <lineage>
        <taxon>Bacteria</taxon>
        <taxon>Bacillati</taxon>
        <taxon>Actinomycetota</taxon>
        <taxon>Actinomycetes</taxon>
        <taxon>Pseudonocardiales</taxon>
        <taxon>Pseudonocardiaceae</taxon>
        <taxon>Amycolatopsis</taxon>
    </lineage>
</organism>
<accession>A0ABY4NUF3</accession>
<dbReference type="PANTHER" id="PTHR43163:SF3">
    <property type="entry name" value="PEPTIDE ABC TRANSPORTER PERMEASE PROTEIN"/>
    <property type="match status" value="1"/>
</dbReference>
<feature type="transmembrane region" description="Helical" evidence="7">
    <location>
        <begin position="232"/>
        <end position="252"/>
    </location>
</feature>
<dbReference type="InterPro" id="IPR000515">
    <property type="entry name" value="MetI-like"/>
</dbReference>
<keyword evidence="3" id="KW-1003">Cell membrane</keyword>
<evidence type="ECO:0000256" key="5">
    <source>
        <dbReference type="ARBA" id="ARBA00022989"/>
    </source>
</evidence>
<dbReference type="InterPro" id="IPR045621">
    <property type="entry name" value="BPD_transp_1_N"/>
</dbReference>
<dbReference type="RefSeq" id="WP_116110037.1">
    <property type="nucleotide sequence ID" value="NZ_CP091196.1"/>
</dbReference>
<proteinExistence type="inferred from homology"/>
<feature type="transmembrane region" description="Helical" evidence="7">
    <location>
        <begin position="12"/>
        <end position="31"/>
    </location>
</feature>
<evidence type="ECO:0000256" key="6">
    <source>
        <dbReference type="ARBA" id="ARBA00023136"/>
    </source>
</evidence>
<evidence type="ECO:0000313" key="10">
    <source>
        <dbReference type="Proteomes" id="UP000830158"/>
    </source>
</evidence>
<keyword evidence="5 7" id="KW-1133">Transmembrane helix</keyword>
<keyword evidence="4 7" id="KW-0812">Transmembrane</keyword>
<dbReference type="Proteomes" id="UP000830158">
    <property type="component" value="Chromosome"/>
</dbReference>
<dbReference type="PANTHER" id="PTHR43163">
    <property type="entry name" value="DIPEPTIDE TRANSPORT SYSTEM PERMEASE PROTEIN DPPB-RELATED"/>
    <property type="match status" value="1"/>
</dbReference>
<evidence type="ECO:0000256" key="7">
    <source>
        <dbReference type="RuleBase" id="RU363032"/>
    </source>
</evidence>
<dbReference type="EMBL" id="CP091196">
    <property type="protein sequence ID" value="UQS23678.1"/>
    <property type="molecule type" value="Genomic_DNA"/>
</dbReference>
<feature type="transmembrane region" description="Helical" evidence="7">
    <location>
        <begin position="104"/>
        <end position="128"/>
    </location>
</feature>
<gene>
    <name evidence="9" type="ORF">L1857_13000</name>
</gene>
<name>A0ABY4NUF3_9PSEU</name>
<feature type="transmembrane region" description="Helical" evidence="7">
    <location>
        <begin position="140"/>
        <end position="159"/>
    </location>
</feature>
<keyword evidence="10" id="KW-1185">Reference proteome</keyword>
<dbReference type="CDD" id="cd06261">
    <property type="entry name" value="TM_PBP2"/>
    <property type="match status" value="1"/>
</dbReference>
<evidence type="ECO:0000256" key="4">
    <source>
        <dbReference type="ARBA" id="ARBA00022692"/>
    </source>
</evidence>
<dbReference type="SUPFAM" id="SSF161098">
    <property type="entry name" value="MetI-like"/>
    <property type="match status" value="1"/>
</dbReference>
<evidence type="ECO:0000313" key="9">
    <source>
        <dbReference type="EMBL" id="UQS23678.1"/>
    </source>
</evidence>
<evidence type="ECO:0000256" key="3">
    <source>
        <dbReference type="ARBA" id="ARBA00022475"/>
    </source>
</evidence>
<dbReference type="InterPro" id="IPR035906">
    <property type="entry name" value="MetI-like_sf"/>
</dbReference>
<feature type="transmembrane region" description="Helical" evidence="7">
    <location>
        <begin position="179"/>
        <end position="197"/>
    </location>
</feature>
<dbReference type="Pfam" id="PF19300">
    <property type="entry name" value="BPD_transp_1_N"/>
    <property type="match status" value="1"/>
</dbReference>
<dbReference type="Pfam" id="PF00528">
    <property type="entry name" value="BPD_transp_1"/>
    <property type="match status" value="1"/>
</dbReference>